<proteinExistence type="predicted"/>
<feature type="region of interest" description="Disordered" evidence="1">
    <location>
        <begin position="131"/>
        <end position="153"/>
    </location>
</feature>
<dbReference type="Proteomes" id="UP000244902">
    <property type="component" value="Chromosome"/>
</dbReference>
<feature type="compositionally biased region" description="Basic and acidic residues" evidence="1">
    <location>
        <begin position="68"/>
        <end position="102"/>
    </location>
</feature>
<accession>A0A2U8H5X5</accession>
<dbReference type="OrthoDB" id="9181422at2"/>
<feature type="region of interest" description="Disordered" evidence="1">
    <location>
        <begin position="28"/>
        <end position="102"/>
    </location>
</feature>
<reference evidence="4 5" key="1">
    <citation type="submission" date="2017-06" db="EMBL/GenBank/DDBJ databases">
        <title>Azoarcus sp. TSNA42 complete genome sequence.</title>
        <authorList>
            <person name="Woo J.-H."/>
            <person name="Kim H.-S."/>
        </authorList>
    </citation>
    <scope>NUCLEOTIDE SEQUENCE [LARGE SCALE GENOMIC DNA]</scope>
    <source>
        <strain evidence="4 5">TSNA42</strain>
    </source>
</reference>
<evidence type="ECO:0000313" key="4">
    <source>
        <dbReference type="EMBL" id="AWI81048.1"/>
    </source>
</evidence>
<organism evidence="4 5">
    <name type="scientific">Parazoarcus communis</name>
    <dbReference type="NCBI Taxonomy" id="41977"/>
    <lineage>
        <taxon>Bacteria</taxon>
        <taxon>Pseudomonadati</taxon>
        <taxon>Pseudomonadota</taxon>
        <taxon>Betaproteobacteria</taxon>
        <taxon>Rhodocyclales</taxon>
        <taxon>Zoogloeaceae</taxon>
        <taxon>Parazoarcus</taxon>
    </lineage>
</organism>
<evidence type="ECO:0000259" key="3">
    <source>
        <dbReference type="Pfam" id="PF13511"/>
    </source>
</evidence>
<feature type="compositionally biased region" description="Basic and acidic residues" evidence="1">
    <location>
        <begin position="134"/>
        <end position="153"/>
    </location>
</feature>
<name>A0A2U8H5X5_9RHOO</name>
<dbReference type="AlphaFoldDB" id="A0A2U8H5X5"/>
<feature type="signal peptide" evidence="2">
    <location>
        <begin position="1"/>
        <end position="19"/>
    </location>
</feature>
<dbReference type="EMBL" id="CP022188">
    <property type="protein sequence ID" value="AWI81048.1"/>
    <property type="molecule type" value="Genomic_DNA"/>
</dbReference>
<keyword evidence="2" id="KW-0732">Signal</keyword>
<feature type="domain" description="DUF4124" evidence="3">
    <location>
        <begin position="9"/>
        <end position="56"/>
    </location>
</feature>
<feature type="chain" id="PRO_5016151540" evidence="2">
    <location>
        <begin position="20"/>
        <end position="153"/>
    </location>
</feature>
<protein>
    <submittedName>
        <fullName evidence="4">DUF4124 domain-containing protein</fullName>
    </submittedName>
</protein>
<gene>
    <name evidence="4" type="ORF">CEW87_17760</name>
</gene>
<evidence type="ECO:0000256" key="2">
    <source>
        <dbReference type="SAM" id="SignalP"/>
    </source>
</evidence>
<dbReference type="Pfam" id="PF13511">
    <property type="entry name" value="DUF4124"/>
    <property type="match status" value="1"/>
</dbReference>
<evidence type="ECO:0000313" key="5">
    <source>
        <dbReference type="Proteomes" id="UP000244902"/>
    </source>
</evidence>
<evidence type="ECO:0000256" key="1">
    <source>
        <dbReference type="SAM" id="MobiDB-lite"/>
    </source>
</evidence>
<sequence length="153" mass="16939">MMRPALVLIALLTALPVSAEIFSWKDKDGKVNFSDVPPPTGEVKTLREAAPRPTTTGKAGEPAAKPKTLAEKELEFRQRRAAEAEAQTKAEKEQSESAERQRVCEDMRNQVAALKSGQRIARFNSAGERVMLTDAERGSETERIQKQIDESCK</sequence>
<dbReference type="InterPro" id="IPR025392">
    <property type="entry name" value="DUF4124"/>
</dbReference>